<dbReference type="GO" id="GO:0005615">
    <property type="term" value="C:extracellular space"/>
    <property type="evidence" value="ECO:0007669"/>
    <property type="project" value="TreeGrafter"/>
</dbReference>
<feature type="binding site" evidence="13">
    <location>
        <position position="166"/>
    </location>
    <ligand>
        <name>Zn(2+)</name>
        <dbReference type="ChEBI" id="CHEBI:29105"/>
        <label>1</label>
    </ligand>
</feature>
<dbReference type="GO" id="GO:0046513">
    <property type="term" value="P:ceramide biosynthetic process"/>
    <property type="evidence" value="ECO:0007669"/>
    <property type="project" value="TreeGrafter"/>
</dbReference>
<dbReference type="PANTHER" id="PTHR10340">
    <property type="entry name" value="SPHINGOMYELIN PHOSPHODIESTERASE"/>
    <property type="match status" value="1"/>
</dbReference>
<dbReference type="EMBL" id="CAJNOH010001315">
    <property type="protein sequence ID" value="CAF1203116.1"/>
    <property type="molecule type" value="Genomic_DNA"/>
</dbReference>
<dbReference type="Pfam" id="PF00149">
    <property type="entry name" value="Metallophos"/>
    <property type="match status" value="1"/>
</dbReference>
<reference evidence="17" key="1">
    <citation type="submission" date="2021-02" db="EMBL/GenBank/DDBJ databases">
        <authorList>
            <person name="Nowell W R."/>
        </authorList>
    </citation>
    <scope>NUCLEOTIDE SEQUENCE</scope>
</reference>
<feature type="binding site" evidence="13">
    <location>
        <position position="416"/>
    </location>
    <ligand>
        <name>Zn(2+)</name>
        <dbReference type="ChEBI" id="CHEBI:29105"/>
        <label>1</label>
    </ligand>
</feature>
<evidence type="ECO:0000313" key="17">
    <source>
        <dbReference type="EMBL" id="CAF1478078.1"/>
    </source>
</evidence>
<keyword evidence="9" id="KW-0325">Glycoprotein</keyword>
<feature type="disulfide bond" evidence="14">
    <location>
        <begin position="542"/>
        <end position="546"/>
    </location>
</feature>
<evidence type="ECO:0000256" key="1">
    <source>
        <dbReference type="ARBA" id="ARBA00004613"/>
    </source>
</evidence>
<evidence type="ECO:0000313" key="18">
    <source>
        <dbReference type="Proteomes" id="UP000663870"/>
    </source>
</evidence>
<keyword evidence="18" id="KW-1185">Reference proteome</keyword>
<evidence type="ECO:0000256" key="7">
    <source>
        <dbReference type="ARBA" id="ARBA00022833"/>
    </source>
</evidence>
<keyword evidence="4 13" id="KW-0479">Metal-binding</keyword>
<name>A0A815RLL7_9BILA</name>
<dbReference type="Pfam" id="PF19272">
    <property type="entry name" value="ASMase_C"/>
    <property type="match status" value="1"/>
</dbReference>
<dbReference type="GO" id="GO:0016020">
    <property type="term" value="C:membrane"/>
    <property type="evidence" value="ECO:0007669"/>
    <property type="project" value="GOC"/>
</dbReference>
<dbReference type="PANTHER" id="PTHR10340:SF34">
    <property type="entry name" value="SPHINGOMYELIN PHOSPHODIESTERASE"/>
    <property type="match status" value="1"/>
</dbReference>
<dbReference type="GO" id="GO:0006685">
    <property type="term" value="P:sphingomyelin catabolic process"/>
    <property type="evidence" value="ECO:0007669"/>
    <property type="project" value="UniProtKB-UniRule"/>
</dbReference>
<dbReference type="Proteomes" id="UP000663854">
    <property type="component" value="Unassembled WGS sequence"/>
</dbReference>
<dbReference type="InterPro" id="IPR041805">
    <property type="entry name" value="ASMase/PPN1_MPP"/>
</dbReference>
<feature type="disulfide bond" evidence="14">
    <location>
        <begin position="79"/>
        <end position="90"/>
    </location>
</feature>
<feature type="binding site" evidence="13">
    <location>
        <position position="235"/>
    </location>
    <ligand>
        <name>Zn(2+)</name>
        <dbReference type="ChEBI" id="CHEBI:29105"/>
        <label>1</label>
    </ligand>
</feature>
<accession>A0A815RLL7</accession>
<evidence type="ECO:0000256" key="6">
    <source>
        <dbReference type="ARBA" id="ARBA00022801"/>
    </source>
</evidence>
<evidence type="ECO:0000313" key="16">
    <source>
        <dbReference type="EMBL" id="CAF1203116.1"/>
    </source>
</evidence>
<dbReference type="InterPro" id="IPR008139">
    <property type="entry name" value="SaposinB_dom"/>
</dbReference>
<feature type="domain" description="Saposin B-type" evidence="15">
    <location>
        <begin position="45"/>
        <end position="126"/>
    </location>
</feature>
<feature type="binding site" evidence="13">
    <location>
        <position position="235"/>
    </location>
    <ligand>
        <name>Zn(2+)</name>
        <dbReference type="ChEBI" id="CHEBI:29105"/>
        <label>2</label>
    </ligand>
</feature>
<comment type="subcellular location">
    <subcellularLocation>
        <location evidence="1">Secreted</location>
    </subcellularLocation>
</comment>
<dbReference type="SUPFAM" id="SSF47862">
    <property type="entry name" value="Saposin"/>
    <property type="match status" value="1"/>
</dbReference>
<dbReference type="CDD" id="cd00842">
    <property type="entry name" value="MPP_ASMase"/>
    <property type="match status" value="1"/>
</dbReference>
<evidence type="ECO:0000256" key="4">
    <source>
        <dbReference type="ARBA" id="ARBA00022723"/>
    </source>
</evidence>
<dbReference type="GO" id="GO:0005764">
    <property type="term" value="C:lysosome"/>
    <property type="evidence" value="ECO:0007669"/>
    <property type="project" value="TreeGrafter"/>
</dbReference>
<evidence type="ECO:0000256" key="5">
    <source>
        <dbReference type="ARBA" id="ARBA00022729"/>
    </source>
</evidence>
<gene>
    <name evidence="17" type="ORF">JXQ802_LOCUS39141</name>
    <name evidence="16" type="ORF">PYM288_LOCUS24989</name>
</gene>
<organism evidence="17 18">
    <name type="scientific">Rotaria sordida</name>
    <dbReference type="NCBI Taxonomy" id="392033"/>
    <lineage>
        <taxon>Eukaryota</taxon>
        <taxon>Metazoa</taxon>
        <taxon>Spiralia</taxon>
        <taxon>Gnathifera</taxon>
        <taxon>Rotifera</taxon>
        <taxon>Eurotatoria</taxon>
        <taxon>Bdelloidea</taxon>
        <taxon>Philodinida</taxon>
        <taxon>Philodinidae</taxon>
        <taxon>Rotaria</taxon>
    </lineage>
</organism>
<dbReference type="Gene3D" id="3.60.21.10">
    <property type="match status" value="1"/>
</dbReference>
<keyword evidence="8 14" id="KW-1015">Disulfide bond</keyword>
<evidence type="ECO:0000256" key="9">
    <source>
        <dbReference type="ARBA" id="ARBA00023180"/>
    </source>
</evidence>
<dbReference type="Proteomes" id="UP000663870">
    <property type="component" value="Unassembled WGS sequence"/>
</dbReference>
<evidence type="ECO:0000256" key="10">
    <source>
        <dbReference type="ARBA" id="ARBA00023295"/>
    </source>
</evidence>
<dbReference type="InterPro" id="IPR004843">
    <property type="entry name" value="Calcineurin-like_PHP"/>
</dbReference>
<proteinExistence type="inferred from homology"/>
<protein>
    <recommendedName>
        <fullName evidence="12">Sphingomyelin phosphodiesterase</fullName>
    </recommendedName>
</protein>
<feature type="disulfide bond" evidence="14">
    <location>
        <begin position="52"/>
        <end position="116"/>
    </location>
</feature>
<dbReference type="GO" id="GO:0061750">
    <property type="term" value="F:acid sphingomyelin phosphodiesterase activity"/>
    <property type="evidence" value="ECO:0007669"/>
    <property type="project" value="TreeGrafter"/>
</dbReference>
<dbReference type="InterPro" id="IPR029052">
    <property type="entry name" value="Metallo-depent_PP-like"/>
</dbReference>
<feature type="binding site" evidence="13">
    <location>
        <position position="414"/>
    </location>
    <ligand>
        <name>Zn(2+)</name>
        <dbReference type="ChEBI" id="CHEBI:29105"/>
        <label>2</label>
    </ligand>
</feature>
<evidence type="ECO:0000256" key="14">
    <source>
        <dbReference type="PIRSR" id="PIRSR000948-2"/>
    </source>
</evidence>
<dbReference type="InterPro" id="IPR011160">
    <property type="entry name" value="Sphingomy_PDE"/>
</dbReference>
<evidence type="ECO:0000256" key="2">
    <source>
        <dbReference type="ARBA" id="ARBA00008234"/>
    </source>
</evidence>
<dbReference type="InterPro" id="IPR011001">
    <property type="entry name" value="Saposin-like"/>
</dbReference>
<evidence type="ECO:0000256" key="13">
    <source>
        <dbReference type="PIRSR" id="PIRSR000948-1"/>
    </source>
</evidence>
<comment type="function">
    <text evidence="12">Converts sphingomyelin to ceramide.</text>
</comment>
<dbReference type="InterPro" id="IPR045473">
    <property type="entry name" value="ASM_C"/>
</dbReference>
<keyword evidence="7 13" id="KW-0862">Zinc</keyword>
<dbReference type="PIRSF" id="PIRSF000948">
    <property type="entry name" value="Sphingomy_PDE"/>
    <property type="match status" value="1"/>
</dbReference>
<dbReference type="GO" id="GO:0016798">
    <property type="term" value="F:hydrolase activity, acting on glycosyl bonds"/>
    <property type="evidence" value="ECO:0007669"/>
    <property type="project" value="UniProtKB-KW"/>
</dbReference>
<keyword evidence="6 12" id="KW-0378">Hydrolase</keyword>
<dbReference type="AlphaFoldDB" id="A0A815RLL7"/>
<feature type="binding site" evidence="13">
    <location>
        <position position="164"/>
    </location>
    <ligand>
        <name>Zn(2+)</name>
        <dbReference type="ChEBI" id="CHEBI:29105"/>
        <label>1</label>
    </ligand>
</feature>
<keyword evidence="5" id="KW-0732">Signal</keyword>
<comment type="catalytic activity">
    <reaction evidence="11">
        <text>a sphingomyelin + H2O = phosphocholine + an N-acylsphing-4-enine + H(+)</text>
        <dbReference type="Rhea" id="RHEA:19253"/>
        <dbReference type="ChEBI" id="CHEBI:15377"/>
        <dbReference type="ChEBI" id="CHEBI:15378"/>
        <dbReference type="ChEBI" id="CHEBI:17636"/>
        <dbReference type="ChEBI" id="CHEBI:52639"/>
        <dbReference type="ChEBI" id="CHEBI:295975"/>
        <dbReference type="EC" id="3.1.4.12"/>
    </reaction>
    <physiologicalReaction direction="left-to-right" evidence="11">
        <dbReference type="Rhea" id="RHEA:19254"/>
    </physiologicalReaction>
</comment>
<feature type="binding site" evidence="13">
    <location>
        <position position="275"/>
    </location>
    <ligand>
        <name>Zn(2+)</name>
        <dbReference type="ChEBI" id="CHEBI:29105"/>
        <label>2</label>
    </ligand>
</feature>
<evidence type="ECO:0000256" key="3">
    <source>
        <dbReference type="ARBA" id="ARBA00022525"/>
    </source>
</evidence>
<dbReference type="SUPFAM" id="SSF56300">
    <property type="entry name" value="Metallo-dependent phosphatases"/>
    <property type="match status" value="1"/>
</dbReference>
<keyword evidence="3" id="KW-0964">Secreted</keyword>
<sequence length="573" mass="66185">MDRIVNDPKTDDDNRSVTLTNYRHRIEHSLKLQALRWALKTKYNVPEYCEVCDILVPVMRLIIEINKTEELRHLALDLCREFGFLDVDVCVGAVYEYGDCVLEVVSTSPLNNKELCAVAFDCENQADFPILRWNITLPGRKPPPHPPQPPAPESPKLTVLHLSDIHVDFGYKPGSLAECYQPVCCRFGQPLHGQAGAGFWGDYRGCDLPYWTAEAIVQYIAATEKNIDFVYFTGDLPPHNVWNQSRADQIYTINTINQLLAKTFPNTTFYSAVGNHESAPSNLFPTPIIPRENISWLYEVLADRWINLGLPADTRESILHGAFYTAVIRPGLRLVSLNMNYCAPDNYWLFINGTDPLDQLQWLVQWLQYAEDHEEKVHIIAHYPPRFCLAVFSWNFNRIINRYENTIAGQFYGHTHYDEFNMFYDEIDPTRPVSMAYITPSLSPRPFSNPSYRIYTMDGNYSGSSYWVLDHRTVIMNLTASNMYNHTIMHEEYYARDAYQMENLFPKDWDNLIERLQNDIDGPLMGTVYKHYTKSYADGSQCDHKCRRRLCGFKTTRSDDPHACDSIPPFIDS</sequence>
<dbReference type="EMBL" id="CAJNOL010002230">
    <property type="protein sequence ID" value="CAF1478078.1"/>
    <property type="molecule type" value="Genomic_DNA"/>
</dbReference>
<dbReference type="GO" id="GO:0046872">
    <property type="term" value="F:metal ion binding"/>
    <property type="evidence" value="ECO:0007669"/>
    <property type="project" value="UniProtKB-KW"/>
</dbReference>
<comment type="cofactor">
    <cofactor evidence="13">
        <name>Zn(2+)</name>
        <dbReference type="ChEBI" id="CHEBI:29105"/>
    </cofactor>
    <text evidence="13">Binds 2 Zn(2+) ions per subunit.</text>
</comment>
<dbReference type="PROSITE" id="PS50015">
    <property type="entry name" value="SAP_B"/>
    <property type="match status" value="1"/>
</dbReference>
<feature type="binding site" evidence="13">
    <location>
        <position position="382"/>
    </location>
    <ligand>
        <name>Zn(2+)</name>
        <dbReference type="ChEBI" id="CHEBI:29105"/>
        <label>2</label>
    </ligand>
</feature>
<evidence type="ECO:0000256" key="8">
    <source>
        <dbReference type="ARBA" id="ARBA00023157"/>
    </source>
</evidence>
<feature type="disulfide bond" evidence="14">
    <location>
        <begin position="179"/>
        <end position="184"/>
    </location>
</feature>
<keyword evidence="10 12" id="KW-0326">Glycosidase</keyword>
<comment type="similarity">
    <text evidence="2 12">Belongs to the acid sphingomyelinase family.</text>
</comment>
<evidence type="ECO:0000256" key="11">
    <source>
        <dbReference type="ARBA" id="ARBA00047268"/>
    </source>
</evidence>
<evidence type="ECO:0000256" key="12">
    <source>
        <dbReference type="PIRNR" id="PIRNR000948"/>
    </source>
</evidence>
<feature type="disulfide bond" evidence="14">
    <location>
        <begin position="185"/>
        <end position="206"/>
    </location>
</feature>
<evidence type="ECO:0000259" key="15">
    <source>
        <dbReference type="PROSITE" id="PS50015"/>
    </source>
</evidence>
<feature type="disulfide bond" evidence="14">
    <location>
        <begin position="342"/>
        <end position="388"/>
    </location>
</feature>
<comment type="caution">
    <text evidence="17">The sequence shown here is derived from an EMBL/GenBank/DDBJ whole genome shotgun (WGS) entry which is preliminary data.</text>
</comment>